<evidence type="ECO:0000256" key="1">
    <source>
        <dbReference type="ARBA" id="ARBA00022741"/>
    </source>
</evidence>
<dbReference type="Pfam" id="PF00501">
    <property type="entry name" value="AMP-binding"/>
    <property type="match status" value="1"/>
</dbReference>
<dbReference type="Proteomes" id="UP000199501">
    <property type="component" value="Unassembled WGS sequence"/>
</dbReference>
<dbReference type="AlphaFoldDB" id="A0A1G6U0X9"/>
<dbReference type="RefSeq" id="WP_228771788.1">
    <property type="nucleotide sequence ID" value="NZ_FMZZ01000010.1"/>
</dbReference>
<keyword evidence="2" id="KW-0067">ATP-binding</keyword>
<dbReference type="Gene3D" id="3.40.50.12780">
    <property type="entry name" value="N-terminal domain of ligase-like"/>
    <property type="match status" value="1"/>
</dbReference>
<dbReference type="InterPro" id="IPR020845">
    <property type="entry name" value="AMP-binding_CS"/>
</dbReference>
<dbReference type="GO" id="GO:0005524">
    <property type="term" value="F:ATP binding"/>
    <property type="evidence" value="ECO:0007669"/>
    <property type="project" value="UniProtKB-KW"/>
</dbReference>
<evidence type="ECO:0000259" key="3">
    <source>
        <dbReference type="Pfam" id="PF00501"/>
    </source>
</evidence>
<dbReference type="SUPFAM" id="SSF56801">
    <property type="entry name" value="Acetyl-CoA synthetase-like"/>
    <property type="match status" value="1"/>
</dbReference>
<name>A0A1G6U0X9_9PSEU</name>
<dbReference type="InterPro" id="IPR042099">
    <property type="entry name" value="ANL_N_sf"/>
</dbReference>
<feature type="domain" description="AMP-dependent synthetase/ligase" evidence="3">
    <location>
        <begin position="42"/>
        <end position="429"/>
    </location>
</feature>
<evidence type="ECO:0000256" key="2">
    <source>
        <dbReference type="ARBA" id="ARBA00022840"/>
    </source>
</evidence>
<dbReference type="STRING" id="1271860.SAMN05216174_11018"/>
<dbReference type="InterPro" id="IPR000873">
    <property type="entry name" value="AMP-dep_synth/lig_dom"/>
</dbReference>
<dbReference type="PROSITE" id="PS00455">
    <property type="entry name" value="AMP_BINDING"/>
    <property type="match status" value="1"/>
</dbReference>
<dbReference type="PANTHER" id="PTHR43272">
    <property type="entry name" value="LONG-CHAIN-FATTY-ACID--COA LIGASE"/>
    <property type="match status" value="1"/>
</dbReference>
<dbReference type="GO" id="GO:0004467">
    <property type="term" value="F:long-chain fatty acid-CoA ligase activity"/>
    <property type="evidence" value="ECO:0007669"/>
    <property type="project" value="TreeGrafter"/>
</dbReference>
<accession>A0A1G6U0X9</accession>
<dbReference type="Pfam" id="PF23562">
    <property type="entry name" value="AMP-binding_C_3"/>
    <property type="match status" value="1"/>
</dbReference>
<dbReference type="CDD" id="cd05907">
    <property type="entry name" value="VL_LC_FACS_like"/>
    <property type="match status" value="1"/>
</dbReference>
<sequence length="593" mass="63253">MNIPTFSGTTNSDISLLSTSFSGSGVELPSDAGLFFVLGEGVEKYPGRPALSRKNGAEWQDIGYPEFTEHVLAVASVLLGHGVASGDRVAVFGRTAYEWAVADFAALAIGAVTVPIYPTASDAQIRHVLDDSGARVCFAETAEFADRLTAAGASRVWLFAEVEGMRAQVAHPDLDARVAAVRADDLATIVYTSGTTGLPKGCILTHRNMYASSANTVEQTDWLFRTAVEGSDEQAATLLCLPLSHVFGRTILLSCLVAGTRTGLVAGVPEMLPELPVFRPTFLALVPYALEKIRKRARALVDPAAEETAIELGLAVARGVPVEPALSEAHAALDATVFQRVRDSFGGRFRYVISGGASLDDSTAGFYAGMGVRILNCYGLTEAATAVTVNETVSNRLGSVGRPIPGTTIAIAEDGELLVRGPNVSPGYWPDPSSDGPWLRTGDLGAIDEDGFLYITGRRKELLVTSGGKNVAPTPLEDRVRLHPLVSNCMVIGDNRSYVTALITLDEPALRQWAAEHGLSFDDPAWREDPRLLAEVQVAVDDANGLVSRAESIRRFRLLPVDFTVADGHLTPSMKLRRAAIEAAFAEDVAALY</sequence>
<evidence type="ECO:0000313" key="4">
    <source>
        <dbReference type="EMBL" id="SDD34267.1"/>
    </source>
</evidence>
<proteinExistence type="predicted"/>
<reference evidence="5" key="1">
    <citation type="submission" date="2016-10" db="EMBL/GenBank/DDBJ databases">
        <authorList>
            <person name="Varghese N."/>
            <person name="Submissions S."/>
        </authorList>
    </citation>
    <scope>NUCLEOTIDE SEQUENCE [LARGE SCALE GENOMIC DNA]</scope>
    <source>
        <strain evidence="5">IBRC-M 10403</strain>
    </source>
</reference>
<evidence type="ECO:0000313" key="5">
    <source>
        <dbReference type="Proteomes" id="UP000199501"/>
    </source>
</evidence>
<protein>
    <submittedName>
        <fullName evidence="4">Long-chain acyl-CoA synthetase</fullName>
    </submittedName>
</protein>
<gene>
    <name evidence="4" type="ORF">SAMN05216174_11018</name>
</gene>
<keyword evidence="1" id="KW-0547">Nucleotide-binding</keyword>
<dbReference type="EMBL" id="FMZZ01000010">
    <property type="protein sequence ID" value="SDD34267.1"/>
    <property type="molecule type" value="Genomic_DNA"/>
</dbReference>
<keyword evidence="5" id="KW-1185">Reference proteome</keyword>
<organism evidence="4 5">
    <name type="scientific">Actinokineospora iranica</name>
    <dbReference type="NCBI Taxonomy" id="1271860"/>
    <lineage>
        <taxon>Bacteria</taxon>
        <taxon>Bacillati</taxon>
        <taxon>Actinomycetota</taxon>
        <taxon>Actinomycetes</taxon>
        <taxon>Pseudonocardiales</taxon>
        <taxon>Pseudonocardiaceae</taxon>
        <taxon>Actinokineospora</taxon>
    </lineage>
</organism>
<dbReference type="PANTHER" id="PTHR43272:SF33">
    <property type="entry name" value="AMP-BINDING DOMAIN-CONTAINING PROTEIN-RELATED"/>
    <property type="match status" value="1"/>
</dbReference>
<dbReference type="GO" id="GO:0016020">
    <property type="term" value="C:membrane"/>
    <property type="evidence" value="ECO:0007669"/>
    <property type="project" value="TreeGrafter"/>
</dbReference>